<proteinExistence type="predicted"/>
<dbReference type="AlphaFoldDB" id="G8JS49"/>
<evidence type="ECO:0000256" key="1">
    <source>
        <dbReference type="SAM" id="Coils"/>
    </source>
</evidence>
<dbReference type="FunCoup" id="G8JS49">
    <property type="interactions" value="194"/>
</dbReference>
<evidence type="ECO:0000259" key="3">
    <source>
        <dbReference type="SMART" id="SM00891"/>
    </source>
</evidence>
<feature type="domain" description="ERCC4" evidence="3">
    <location>
        <begin position="440"/>
        <end position="701"/>
    </location>
</feature>
<sequence length="739" mass="83392">MVEVIDIESSTNDKVGDITLDNNVIEIVSDLDEIPNAEEPQRRNYPSSPNKQYTRASVEDVNSSVQRVSVSIELDGQFQRDTSINDSEINTSDLKASYSTRSHPLEVMSVNEDSNTFTPPKVPPRKMVRKMFVDNKYHIDTATKNKKRNSSKSPTDILSNILSDSEDNTSSIDTPGNSSTYNPDTLAVLTSKWACSGNSKTSKSGTPYSTSLYSSKPLPVNTENVRSYLRRTLANSNNVVVSDAIDEFSSHALISSALPPEELSSERPSAATKRTREGSSVRSEPEGSTSTSLRGSKTLSCDKNPEQRINDIVSLTEVQNFRNEINEKSGTPSEGGTIVEFLELSQDEGISTPKKQKSPSYESIDPDSSFISGALNNSTETKNVVDSNEQATQFSDKIYIVHSEHFSDAESQSMIGRIISNAKLKKRFNEANKASRNKDILLAELVLSINDDVYKYFSSEQVHIKEVLSPAQVFQNYEDLPIIRFKRNCTTIYDLNHNLFYPCDSVLCEETTCVLFYKAIDFFYQYRTQKNYFLRRIRSLAKSGKKVIIALNDYNRLEKSITHLENKHLRERVEEQLNGNLTSPKRKSAKEVKLEELDMKAKDLDRKLNEITIHADVDIFPINSTLDFMNWLNNLVLVVAKHRYHSTVKNMNWAHINVKIGKTPTEVLSKALQQVNNVTQCKADRITNVYPSFQKLFADFRKGYLVSGRDGNPLMTKLAEKAIYALCMSDNPEEKIYFD</sequence>
<dbReference type="OMA" id="SINEQVH"/>
<dbReference type="SMART" id="SM00891">
    <property type="entry name" value="ERCC4"/>
    <property type="match status" value="1"/>
</dbReference>
<organism evidence="4 5">
    <name type="scientific">Eremothecium cymbalariae (strain CBS 270.75 / DBVPG 7215 / KCTC 17166 / NRRL Y-17582)</name>
    <name type="common">Yeast</name>
    <dbReference type="NCBI Taxonomy" id="931890"/>
    <lineage>
        <taxon>Eukaryota</taxon>
        <taxon>Fungi</taxon>
        <taxon>Dikarya</taxon>
        <taxon>Ascomycota</taxon>
        <taxon>Saccharomycotina</taxon>
        <taxon>Saccharomycetes</taxon>
        <taxon>Saccharomycetales</taxon>
        <taxon>Saccharomycetaceae</taxon>
        <taxon>Eremothecium</taxon>
    </lineage>
</organism>
<feature type="compositionally biased region" description="Basic and acidic residues" evidence="2">
    <location>
        <begin position="274"/>
        <end position="285"/>
    </location>
</feature>
<feature type="compositionally biased region" description="Polar residues" evidence="2">
    <location>
        <begin position="197"/>
        <end position="214"/>
    </location>
</feature>
<dbReference type="STRING" id="931890.G8JS49"/>
<name>G8JS49_ERECY</name>
<dbReference type="GO" id="GO:0004518">
    <property type="term" value="F:nuclease activity"/>
    <property type="evidence" value="ECO:0007669"/>
    <property type="project" value="InterPro"/>
</dbReference>
<keyword evidence="1" id="KW-0175">Coiled coil</keyword>
<feature type="region of interest" description="Disordered" evidence="2">
    <location>
        <begin position="259"/>
        <end position="305"/>
    </location>
</feature>
<feature type="region of interest" description="Disordered" evidence="2">
    <location>
        <begin position="345"/>
        <end position="366"/>
    </location>
</feature>
<feature type="compositionally biased region" description="Polar residues" evidence="2">
    <location>
        <begin position="151"/>
        <end position="183"/>
    </location>
</feature>
<dbReference type="Proteomes" id="UP000006790">
    <property type="component" value="Chromosome 3"/>
</dbReference>
<feature type="compositionally biased region" description="Polar residues" evidence="2">
    <location>
        <begin position="286"/>
        <end position="301"/>
    </location>
</feature>
<feature type="compositionally biased region" description="Low complexity" evidence="2">
    <location>
        <begin position="259"/>
        <end position="271"/>
    </location>
</feature>
<evidence type="ECO:0000256" key="2">
    <source>
        <dbReference type="SAM" id="MobiDB-lite"/>
    </source>
</evidence>
<feature type="region of interest" description="Disordered" evidence="2">
    <location>
        <begin position="197"/>
        <end position="216"/>
    </location>
</feature>
<dbReference type="GeneID" id="11469079"/>
<dbReference type="OrthoDB" id="343092at2759"/>
<accession>G8JS49</accession>
<dbReference type="EMBL" id="CP002499">
    <property type="protein sequence ID" value="AET38968.1"/>
    <property type="molecule type" value="Genomic_DNA"/>
</dbReference>
<dbReference type="KEGG" id="erc:Ecym_3485"/>
<keyword evidence="5" id="KW-1185">Reference proteome</keyword>
<feature type="region of interest" description="Disordered" evidence="2">
    <location>
        <begin position="139"/>
        <end position="183"/>
    </location>
</feature>
<dbReference type="InParanoid" id="G8JS49"/>
<protein>
    <recommendedName>
        <fullName evidence="3">ERCC4 domain-containing protein</fullName>
    </recommendedName>
</protein>
<dbReference type="GO" id="GO:0061982">
    <property type="term" value="P:meiosis I cell cycle process"/>
    <property type="evidence" value="ECO:0007669"/>
    <property type="project" value="UniProtKB-ARBA"/>
</dbReference>
<dbReference type="CDD" id="cd20085">
    <property type="entry name" value="XPF_nuclease_Mms4"/>
    <property type="match status" value="1"/>
</dbReference>
<dbReference type="eggNOG" id="ENOG502RY0Q">
    <property type="taxonomic scope" value="Eukaryota"/>
</dbReference>
<dbReference type="GO" id="GO:0003677">
    <property type="term" value="F:DNA binding"/>
    <property type="evidence" value="ECO:0007669"/>
    <property type="project" value="InterPro"/>
</dbReference>
<evidence type="ECO:0000313" key="4">
    <source>
        <dbReference type="EMBL" id="AET38968.1"/>
    </source>
</evidence>
<feature type="region of interest" description="Disordered" evidence="2">
    <location>
        <begin position="35"/>
        <end position="58"/>
    </location>
</feature>
<dbReference type="GO" id="GO:0006310">
    <property type="term" value="P:DNA recombination"/>
    <property type="evidence" value="ECO:0007669"/>
    <property type="project" value="UniProtKB-ARBA"/>
</dbReference>
<gene>
    <name evidence="4" type="ordered locus">Ecym_3485</name>
</gene>
<dbReference type="InterPro" id="IPR006166">
    <property type="entry name" value="ERCC4_domain"/>
</dbReference>
<dbReference type="HOGENOM" id="CLU_023637_0_0_1"/>
<reference evidence="5" key="1">
    <citation type="journal article" date="2012" name="G3 (Bethesda)">
        <title>Pichia sorbitophila, an interspecies yeast hybrid reveals early steps of genome resolution following polyploidization.</title>
        <authorList>
            <person name="Leh Louis V."/>
            <person name="Despons L."/>
            <person name="Friedrich A."/>
            <person name="Martin T."/>
            <person name="Durrens P."/>
            <person name="Casaregola S."/>
            <person name="Neuveglise C."/>
            <person name="Fairhead C."/>
            <person name="Marck C."/>
            <person name="Cruz J.A."/>
            <person name="Straub M.L."/>
            <person name="Kugler V."/>
            <person name="Sacerdot C."/>
            <person name="Uzunov Z."/>
            <person name="Thierry A."/>
            <person name="Weiss S."/>
            <person name="Bleykasten C."/>
            <person name="De Montigny J."/>
            <person name="Jacques N."/>
            <person name="Jung P."/>
            <person name="Lemaire M."/>
            <person name="Mallet S."/>
            <person name="Morel G."/>
            <person name="Richard G.F."/>
            <person name="Sarkar A."/>
            <person name="Savel G."/>
            <person name="Schacherer J."/>
            <person name="Seret M.L."/>
            <person name="Talla E."/>
            <person name="Samson G."/>
            <person name="Jubin C."/>
            <person name="Poulain J."/>
            <person name="Vacherie B."/>
            <person name="Barbe V."/>
            <person name="Pelletier E."/>
            <person name="Sherman D.J."/>
            <person name="Westhof E."/>
            <person name="Weissenbach J."/>
            <person name="Baret P.V."/>
            <person name="Wincker P."/>
            <person name="Gaillardin C."/>
            <person name="Dujon B."/>
            <person name="Souciet J.L."/>
        </authorList>
    </citation>
    <scope>NUCLEOTIDE SEQUENCE [LARGE SCALE GENOMIC DNA]</scope>
    <source>
        <strain evidence="5">CBS 270.75 / DBVPG 7215 / KCTC 17166 / NRRL Y-17582</strain>
    </source>
</reference>
<dbReference type="Pfam" id="PF02732">
    <property type="entry name" value="ERCC4"/>
    <property type="match status" value="1"/>
</dbReference>
<feature type="coiled-coil region" evidence="1">
    <location>
        <begin position="587"/>
        <end position="614"/>
    </location>
</feature>
<dbReference type="InterPro" id="IPR047521">
    <property type="entry name" value="XPF_nuclease_EME1_ascomycetes"/>
</dbReference>
<dbReference type="RefSeq" id="XP_003645785.1">
    <property type="nucleotide sequence ID" value="XM_003645737.1"/>
</dbReference>
<feature type="compositionally biased region" description="Polar residues" evidence="2">
    <location>
        <begin position="44"/>
        <end position="58"/>
    </location>
</feature>
<evidence type="ECO:0000313" key="5">
    <source>
        <dbReference type="Proteomes" id="UP000006790"/>
    </source>
</evidence>